<evidence type="ECO:0000313" key="2">
    <source>
        <dbReference type="Proteomes" id="UP000251647"/>
    </source>
</evidence>
<dbReference type="EMBL" id="UATL01000005">
    <property type="protein sequence ID" value="SPY44508.1"/>
    <property type="molecule type" value="Genomic_DNA"/>
</dbReference>
<gene>
    <name evidence="1" type="ORF">NCTC11647_03455</name>
</gene>
<sequence length="263" mass="29921">MDMKSILRTGVILLFMLGRTSVANADSSANNYVEPDFDLQQKYSLKSQKFFQKSLSGLYNVPSWQADSIQQPYSDFATLYQNAELAQHELSVMMHEIALASNAHPIIPTVKSEQRAKVKIAQELNGQVDRITDLSRATLIADDIPSLMQAFELLNKEARIVAVKNRFKNPAPSGYRDLKVLVELPKTQLIAEVQLHLDEIATIKNGEEHKIYEQIQKIERTAQAEARPFNDIEQTKIKKLRSISQQMYQDAWQQYLQPTTNVG</sequence>
<dbReference type="RefSeq" id="WP_005304318.1">
    <property type="nucleotide sequence ID" value="NZ_PYOG01000003.1"/>
</dbReference>
<name>A0A2T3QNE6_PHODM</name>
<dbReference type="OrthoDB" id="5823369at2"/>
<proteinExistence type="predicted"/>
<reference evidence="1 2" key="1">
    <citation type="submission" date="2018-06" db="EMBL/GenBank/DDBJ databases">
        <authorList>
            <consortium name="Pathogen Informatics"/>
            <person name="Doyle S."/>
        </authorList>
    </citation>
    <scope>NUCLEOTIDE SEQUENCE [LARGE SCALE GENOMIC DNA]</scope>
    <source>
        <strain evidence="1 2">NCTC11647</strain>
    </source>
</reference>
<organism evidence="1 2">
    <name type="scientific">Photobacterium damselae</name>
    <dbReference type="NCBI Taxonomy" id="38293"/>
    <lineage>
        <taxon>Bacteria</taxon>
        <taxon>Pseudomonadati</taxon>
        <taxon>Pseudomonadota</taxon>
        <taxon>Gammaproteobacteria</taxon>
        <taxon>Vibrionales</taxon>
        <taxon>Vibrionaceae</taxon>
        <taxon>Photobacterium</taxon>
    </lineage>
</organism>
<dbReference type="AlphaFoldDB" id="A0A2T3QNE6"/>
<evidence type="ECO:0000313" key="1">
    <source>
        <dbReference type="EMBL" id="SPY44508.1"/>
    </source>
</evidence>
<dbReference type="SUPFAM" id="SSF81301">
    <property type="entry name" value="Nucleotidyltransferase"/>
    <property type="match status" value="1"/>
</dbReference>
<dbReference type="Gene3D" id="3.30.460.10">
    <property type="entry name" value="Beta Polymerase, domain 2"/>
    <property type="match status" value="1"/>
</dbReference>
<accession>A0A2T3QNE6</accession>
<dbReference type="InterPro" id="IPR043519">
    <property type="entry name" value="NT_sf"/>
</dbReference>
<protein>
    <submittedName>
        <fullName evidence="1">Uncharacterized protein</fullName>
    </submittedName>
</protein>
<dbReference type="Proteomes" id="UP000251647">
    <property type="component" value="Unassembled WGS sequence"/>
</dbReference>